<comment type="caution">
    <text evidence="1">The sequence shown here is derived from an EMBL/GenBank/DDBJ whole genome shotgun (WGS) entry which is preliminary data.</text>
</comment>
<dbReference type="RefSeq" id="WP_323575900.1">
    <property type="nucleotide sequence ID" value="NZ_JAYGJQ010000001.1"/>
</dbReference>
<dbReference type="EMBL" id="JAYGJQ010000001">
    <property type="protein sequence ID" value="MEA9356216.1"/>
    <property type="molecule type" value="Genomic_DNA"/>
</dbReference>
<dbReference type="Proteomes" id="UP001302274">
    <property type="component" value="Unassembled WGS sequence"/>
</dbReference>
<accession>A0ABU5VT35</accession>
<protein>
    <submittedName>
        <fullName evidence="1">Uncharacterized protein</fullName>
    </submittedName>
</protein>
<gene>
    <name evidence="1" type="ORF">SHI21_08385</name>
</gene>
<evidence type="ECO:0000313" key="2">
    <source>
        <dbReference type="Proteomes" id="UP001302274"/>
    </source>
</evidence>
<evidence type="ECO:0000313" key="1">
    <source>
        <dbReference type="EMBL" id="MEA9356216.1"/>
    </source>
</evidence>
<organism evidence="1 2">
    <name type="scientific">Bacteriovorax antarcticus</name>
    <dbReference type="NCBI Taxonomy" id="3088717"/>
    <lineage>
        <taxon>Bacteria</taxon>
        <taxon>Pseudomonadati</taxon>
        <taxon>Bdellovibrionota</taxon>
        <taxon>Bacteriovoracia</taxon>
        <taxon>Bacteriovoracales</taxon>
        <taxon>Bacteriovoracaceae</taxon>
        <taxon>Bacteriovorax</taxon>
    </lineage>
</organism>
<name>A0ABU5VT35_9BACT</name>
<keyword evidence="2" id="KW-1185">Reference proteome</keyword>
<sequence>MNSLAILFSLILSVSAETKAPALNSQQLDQFIIQTCSLQSNEKSCLEKMTTIKKGLTTEELLKQAPALKIDSSIQTTIINDPSHFTSQYYCLAIYNGVVSEAQVPADIFPYVVYGFSFNTKSLGTYKKWLNSKAARPCVESLKILGLTPTPLTGEKEFNIILNPITFLENGTEEAFLDTAIRNYNHERLHAIYAFKSAKTKVAKLWKSLTKGEQEQFKSEHLHYNFNNKDILYREFFSFTFESAPEEAYTFLSNTINYSQVKKATCKSCLADDDDFKAKIQALSQLSPKDLLAKLEEEKIKVLILSSGRKNPSKLFYWGQIREDKGHLTQISAIEGAMGKTLCQGEKPESLDATTIVLASDSPYSTLIHEYIHVMQIKKDVSWCPVSKRLWTEKPAATEIRMVRDREWDARLVLWNLLTGPQMNVEDQIIVAEGILRESEGRKNFDPNAARFISDNKIQLYLQQKIEEYKKAILK</sequence>
<reference evidence="1 2" key="1">
    <citation type="submission" date="2023-11" db="EMBL/GenBank/DDBJ databases">
        <title>A Novel Polar Bacteriovorax (B. antarcticus) Isolated from the Biocrust in Antarctica.</title>
        <authorList>
            <person name="Mun W."/>
            <person name="Choi S.Y."/>
            <person name="Mitchell R.J."/>
        </authorList>
    </citation>
    <scope>NUCLEOTIDE SEQUENCE [LARGE SCALE GENOMIC DNA]</scope>
    <source>
        <strain evidence="1 2">PP10</strain>
    </source>
</reference>
<proteinExistence type="predicted"/>